<dbReference type="InterPro" id="IPR019440">
    <property type="entry name" value="MAU2"/>
</dbReference>
<dbReference type="Pfam" id="PF10345">
    <property type="entry name" value="Cohesin_load"/>
    <property type="match status" value="1"/>
</dbReference>
<comment type="subcellular location">
    <subcellularLocation>
        <location evidence="1">Nucleus</location>
    </subcellularLocation>
</comment>
<reference evidence="8 9" key="1">
    <citation type="journal article" date="2017" name="Mol. Biol. Evol.">
        <title>The 4-celled Tetrabaena socialis nuclear genome reveals the essential components for genetic control of cell number at the origin of multicellularity in the volvocine lineage.</title>
        <authorList>
            <person name="Featherston J."/>
            <person name="Arakaki Y."/>
            <person name="Hanschen E.R."/>
            <person name="Ferris P.J."/>
            <person name="Michod R.E."/>
            <person name="Olson B.J.S.C."/>
            <person name="Nozaki H."/>
            <person name="Durand P.M."/>
        </authorList>
    </citation>
    <scope>NUCLEOTIDE SEQUENCE [LARGE SCALE GENOMIC DNA]</scope>
    <source>
        <strain evidence="8 9">NIES-571</strain>
    </source>
</reference>
<organism evidence="8 9">
    <name type="scientific">Tetrabaena socialis</name>
    <dbReference type="NCBI Taxonomy" id="47790"/>
    <lineage>
        <taxon>Eukaryota</taxon>
        <taxon>Viridiplantae</taxon>
        <taxon>Chlorophyta</taxon>
        <taxon>core chlorophytes</taxon>
        <taxon>Chlorophyceae</taxon>
        <taxon>CS clade</taxon>
        <taxon>Chlamydomonadales</taxon>
        <taxon>Tetrabaenaceae</taxon>
        <taxon>Tetrabaena</taxon>
    </lineage>
</organism>
<proteinExistence type="inferred from homology"/>
<keyword evidence="5" id="KW-0159">Chromosome partition</keyword>
<evidence type="ECO:0000256" key="7">
    <source>
        <dbReference type="ARBA" id="ARBA00023306"/>
    </source>
</evidence>
<keyword evidence="7" id="KW-0131">Cell cycle</keyword>
<evidence type="ECO:0000256" key="2">
    <source>
        <dbReference type="ARBA" id="ARBA00008585"/>
    </source>
</evidence>
<dbReference type="GO" id="GO:0007059">
    <property type="term" value="P:chromosome segregation"/>
    <property type="evidence" value="ECO:0007669"/>
    <property type="project" value="UniProtKB-KW"/>
</dbReference>
<dbReference type="EMBL" id="PGGS01004299">
    <property type="protein sequence ID" value="PNG99060.1"/>
    <property type="molecule type" value="Genomic_DNA"/>
</dbReference>
<comment type="similarity">
    <text evidence="2">Belongs to the SCC4/mau-2 family.</text>
</comment>
<keyword evidence="4" id="KW-0498">Mitosis</keyword>
<evidence type="ECO:0000313" key="9">
    <source>
        <dbReference type="Proteomes" id="UP000236333"/>
    </source>
</evidence>
<keyword evidence="3" id="KW-0132">Cell division</keyword>
<feature type="non-terminal residue" evidence="8">
    <location>
        <position position="70"/>
    </location>
</feature>
<gene>
    <name evidence="8" type="ORF">TSOC_015171</name>
</gene>
<accession>A0A2J7ZFL5</accession>
<evidence type="ECO:0000256" key="5">
    <source>
        <dbReference type="ARBA" id="ARBA00022829"/>
    </source>
</evidence>
<dbReference type="GO" id="GO:0007064">
    <property type="term" value="P:mitotic sister chromatid cohesion"/>
    <property type="evidence" value="ECO:0007669"/>
    <property type="project" value="InterPro"/>
</dbReference>
<sequence>MTSQIADALDILSAAYERDGCPIQALHCLQALVNQPLPPDAEAAARLRLARLLLEHTHNAKEACTHLQRA</sequence>
<protein>
    <submittedName>
        <fullName evidence="8">Uncharacterized protein</fullName>
    </submittedName>
</protein>
<evidence type="ECO:0000256" key="1">
    <source>
        <dbReference type="ARBA" id="ARBA00004123"/>
    </source>
</evidence>
<keyword evidence="6" id="KW-0539">Nucleus</keyword>
<dbReference type="Proteomes" id="UP000236333">
    <property type="component" value="Unassembled WGS sequence"/>
</dbReference>
<dbReference type="AlphaFoldDB" id="A0A2J7ZFL5"/>
<evidence type="ECO:0000256" key="4">
    <source>
        <dbReference type="ARBA" id="ARBA00022776"/>
    </source>
</evidence>
<comment type="caution">
    <text evidence="8">The sequence shown here is derived from an EMBL/GenBank/DDBJ whole genome shotgun (WGS) entry which is preliminary data.</text>
</comment>
<keyword evidence="9" id="KW-1185">Reference proteome</keyword>
<evidence type="ECO:0000313" key="8">
    <source>
        <dbReference type="EMBL" id="PNG99060.1"/>
    </source>
</evidence>
<name>A0A2J7ZFL5_9CHLO</name>
<dbReference type="GO" id="GO:0051301">
    <property type="term" value="P:cell division"/>
    <property type="evidence" value="ECO:0007669"/>
    <property type="project" value="UniProtKB-KW"/>
</dbReference>
<dbReference type="GO" id="GO:0005634">
    <property type="term" value="C:nucleus"/>
    <property type="evidence" value="ECO:0007669"/>
    <property type="project" value="UniProtKB-SubCell"/>
</dbReference>
<dbReference type="OrthoDB" id="538180at2759"/>
<evidence type="ECO:0000256" key="6">
    <source>
        <dbReference type="ARBA" id="ARBA00023242"/>
    </source>
</evidence>
<evidence type="ECO:0000256" key="3">
    <source>
        <dbReference type="ARBA" id="ARBA00022618"/>
    </source>
</evidence>
<dbReference type="PANTHER" id="PTHR21394">
    <property type="entry name" value="MAU2 CHROMATID COHESION FACTOR HOMOLOG"/>
    <property type="match status" value="1"/>
</dbReference>